<dbReference type="SUPFAM" id="SSF57667">
    <property type="entry name" value="beta-beta-alpha zinc fingers"/>
    <property type="match status" value="1"/>
</dbReference>
<feature type="domain" description="C2H2-type" evidence="10">
    <location>
        <begin position="266"/>
        <end position="294"/>
    </location>
</feature>
<dbReference type="InterPro" id="IPR050589">
    <property type="entry name" value="Ikaros_C2H2-ZF"/>
</dbReference>
<accession>A0A068X3D2</accession>
<keyword evidence="2" id="KW-0479">Metal-binding</keyword>
<dbReference type="InterPro" id="IPR036236">
    <property type="entry name" value="Znf_C2H2_sf"/>
</dbReference>
<name>A0A068X3D2_ECHGR</name>
<protein>
    <submittedName>
        <fullName evidence="11 13">Zinc finger C2H2 type</fullName>
    </submittedName>
</protein>
<gene>
    <name evidence="11" type="ORF">EgrG_000390600</name>
</gene>
<evidence type="ECO:0000313" key="12">
    <source>
        <dbReference type="Proteomes" id="UP000492820"/>
    </source>
</evidence>
<feature type="compositionally biased region" description="Basic and acidic residues" evidence="9">
    <location>
        <begin position="1"/>
        <end position="12"/>
    </location>
</feature>
<evidence type="ECO:0000259" key="10">
    <source>
        <dbReference type="PROSITE" id="PS50157"/>
    </source>
</evidence>
<reference evidence="13" key="3">
    <citation type="submission" date="2020-10" db="UniProtKB">
        <authorList>
            <consortium name="WormBaseParasite"/>
        </authorList>
    </citation>
    <scope>IDENTIFICATION</scope>
</reference>
<reference evidence="11 12" key="1">
    <citation type="journal article" date="2013" name="Nature">
        <title>The genomes of four tapeworm species reveal adaptations to parasitism.</title>
        <authorList>
            <person name="Tsai I.J."/>
            <person name="Zarowiecki M."/>
            <person name="Holroyd N."/>
            <person name="Garciarrubio A."/>
            <person name="Sanchez-Flores A."/>
            <person name="Brooks K.L."/>
            <person name="Tracey A."/>
            <person name="Bobes R.J."/>
            <person name="Fragoso G."/>
            <person name="Sciutto E."/>
            <person name="Aslett M."/>
            <person name="Beasley H."/>
            <person name="Bennett H.M."/>
            <person name="Cai J."/>
            <person name="Camicia F."/>
            <person name="Clark R."/>
            <person name="Cucher M."/>
            <person name="De Silva N."/>
            <person name="Day T.A."/>
            <person name="Deplazes P."/>
            <person name="Estrada K."/>
            <person name="Fernandez C."/>
            <person name="Holland P.W."/>
            <person name="Hou J."/>
            <person name="Hu S."/>
            <person name="Huckvale T."/>
            <person name="Hung S.S."/>
            <person name="Kamenetzky L."/>
            <person name="Keane J.A."/>
            <person name="Kiss F."/>
            <person name="Koziol U."/>
            <person name="Lambert O."/>
            <person name="Liu K."/>
            <person name="Luo X."/>
            <person name="Luo Y."/>
            <person name="Macchiaroli N."/>
            <person name="Nichol S."/>
            <person name="Paps J."/>
            <person name="Parkinson J."/>
            <person name="Pouchkina-Stantcheva N."/>
            <person name="Riddiford N."/>
            <person name="Rosenzvit M."/>
            <person name="Salinas G."/>
            <person name="Wasmuth J.D."/>
            <person name="Zamanian M."/>
            <person name="Zheng Y."/>
            <person name="Cai X."/>
            <person name="Soberon X."/>
            <person name="Olson P.D."/>
            <person name="Laclette J.P."/>
            <person name="Brehm K."/>
            <person name="Berriman M."/>
            <person name="Garciarrubio A."/>
            <person name="Bobes R.J."/>
            <person name="Fragoso G."/>
            <person name="Sanchez-Flores A."/>
            <person name="Estrada K."/>
            <person name="Cevallos M.A."/>
            <person name="Morett E."/>
            <person name="Gonzalez V."/>
            <person name="Portillo T."/>
            <person name="Ochoa-Leyva A."/>
            <person name="Jose M.V."/>
            <person name="Sciutto E."/>
            <person name="Landa A."/>
            <person name="Jimenez L."/>
            <person name="Valdes V."/>
            <person name="Carrero J.C."/>
            <person name="Larralde C."/>
            <person name="Morales-Montor J."/>
            <person name="Limon-Lason J."/>
            <person name="Soberon X."/>
            <person name="Laclette J.P."/>
        </authorList>
    </citation>
    <scope>NUCLEOTIDE SEQUENCE [LARGE SCALE GENOMIC DNA]</scope>
</reference>
<feature type="compositionally biased region" description="Polar residues" evidence="9">
    <location>
        <begin position="74"/>
        <end position="83"/>
    </location>
</feature>
<dbReference type="PANTHER" id="PTHR24404:SF110">
    <property type="entry name" value="C2H2-TYPE DOMAIN-CONTAINING PROTEIN"/>
    <property type="match status" value="1"/>
</dbReference>
<evidence type="ECO:0000256" key="7">
    <source>
        <dbReference type="ARBA" id="ARBA00023242"/>
    </source>
</evidence>
<dbReference type="GO" id="GO:0006357">
    <property type="term" value="P:regulation of transcription by RNA polymerase II"/>
    <property type="evidence" value="ECO:0007669"/>
    <property type="project" value="TreeGrafter"/>
</dbReference>
<dbReference type="Proteomes" id="UP000492820">
    <property type="component" value="Unassembled WGS sequence"/>
</dbReference>
<dbReference type="AlphaFoldDB" id="A0A068X3D2"/>
<evidence type="ECO:0000256" key="1">
    <source>
        <dbReference type="ARBA" id="ARBA00004123"/>
    </source>
</evidence>
<evidence type="ECO:0000313" key="13">
    <source>
        <dbReference type="WBParaSite" id="EgrG_000390600"/>
    </source>
</evidence>
<dbReference type="GO" id="GO:0003700">
    <property type="term" value="F:DNA-binding transcription factor activity"/>
    <property type="evidence" value="ECO:0007669"/>
    <property type="project" value="TreeGrafter"/>
</dbReference>
<keyword evidence="4 8" id="KW-0863">Zinc-finger</keyword>
<evidence type="ECO:0000256" key="9">
    <source>
        <dbReference type="SAM" id="MobiDB-lite"/>
    </source>
</evidence>
<dbReference type="SMART" id="SM00355">
    <property type="entry name" value="ZnF_C2H2"/>
    <property type="match status" value="3"/>
</dbReference>
<sequence>MNSEGDSRDQRNVDPLTTPTWRSDPPPPSNISPVAIKLTQPCGDAVMETSSKAQEPLDPLSTPTWSLDPPSPSSTPAIVTTPSKQRKKVTVIISSSTDSESTFKVTAAKNTSESTEGSLSPSSDFHFDKSSKQSRLSLHSVDSEDATWEPKLQILPKGFRRLSCRTCKRKFVRKSAFHLHQYREHGLLPIACEEEGCTQRFANLSDLFKHRIIHDPDCRCPCPECDRFFISTHALKASFSHSHLPPFYCILLESIIHLRTHNRMTYKCEDCGLTFHRITAFTRHRRNRHPKLKKQVNLEPDVLSRKQMERMDAQLASLPVIMPKPPPSSRPAKLPIPRLHPVSRSIEKVPTSPNVPPASTSPMAASFVNSFPVANFVPIYCSQPPGVSDNGSDNQVSSQIYAIHPNGYSQPTYENFYPTDSPYCVSPSDQEVDMSGSNNVFPVDLNTGFPMPPAEIVDLNTYPEISAEVADLPDFSWSNSNSYSAEHSQNWLQPISLFTDNQQEAEIIHMVEETFQGDPTTNL</sequence>
<comment type="subcellular location">
    <subcellularLocation>
        <location evidence="1">Nucleus</location>
    </subcellularLocation>
</comment>
<feature type="region of interest" description="Disordered" evidence="9">
    <location>
        <begin position="102"/>
        <end position="127"/>
    </location>
</feature>
<evidence type="ECO:0000256" key="8">
    <source>
        <dbReference type="PROSITE-ProRule" id="PRU00042"/>
    </source>
</evidence>
<dbReference type="PANTHER" id="PTHR24404">
    <property type="entry name" value="ZINC FINGER PROTEIN"/>
    <property type="match status" value="1"/>
</dbReference>
<evidence type="ECO:0000256" key="2">
    <source>
        <dbReference type="ARBA" id="ARBA00022723"/>
    </source>
</evidence>
<dbReference type="WBParaSite" id="EgrG_000390600">
    <property type="protein sequence ID" value="EgrG_000390600"/>
    <property type="gene ID" value="EgrG_000390600"/>
</dbReference>
<keyword evidence="3" id="KW-0677">Repeat</keyword>
<dbReference type="Gene3D" id="3.30.160.60">
    <property type="entry name" value="Classic Zinc Finger"/>
    <property type="match status" value="2"/>
</dbReference>
<dbReference type="GO" id="GO:0000978">
    <property type="term" value="F:RNA polymerase II cis-regulatory region sequence-specific DNA binding"/>
    <property type="evidence" value="ECO:0007669"/>
    <property type="project" value="TreeGrafter"/>
</dbReference>
<feature type="region of interest" description="Disordered" evidence="9">
    <location>
        <begin position="1"/>
        <end position="83"/>
    </location>
</feature>
<dbReference type="InterPro" id="IPR013087">
    <property type="entry name" value="Znf_C2H2_type"/>
</dbReference>
<evidence type="ECO:0000313" key="11">
    <source>
        <dbReference type="EMBL" id="CDS24503.1"/>
    </source>
</evidence>
<organism evidence="11">
    <name type="scientific">Echinococcus granulosus</name>
    <name type="common">Hydatid tapeworm</name>
    <dbReference type="NCBI Taxonomy" id="6210"/>
    <lineage>
        <taxon>Eukaryota</taxon>
        <taxon>Metazoa</taxon>
        <taxon>Spiralia</taxon>
        <taxon>Lophotrochozoa</taxon>
        <taxon>Platyhelminthes</taxon>
        <taxon>Cestoda</taxon>
        <taxon>Eucestoda</taxon>
        <taxon>Cyclophyllidea</taxon>
        <taxon>Taeniidae</taxon>
        <taxon>Echinococcus</taxon>
        <taxon>Echinococcus granulosus group</taxon>
    </lineage>
</organism>
<feature type="compositionally biased region" description="Low complexity" evidence="9">
    <location>
        <begin position="111"/>
        <end position="123"/>
    </location>
</feature>
<dbReference type="PROSITE" id="PS00028">
    <property type="entry name" value="ZINC_FINGER_C2H2_1"/>
    <property type="match status" value="3"/>
</dbReference>
<proteinExistence type="predicted"/>
<dbReference type="GO" id="GO:0008270">
    <property type="term" value="F:zinc ion binding"/>
    <property type="evidence" value="ECO:0007669"/>
    <property type="project" value="UniProtKB-KW"/>
</dbReference>
<evidence type="ECO:0000256" key="6">
    <source>
        <dbReference type="ARBA" id="ARBA00023125"/>
    </source>
</evidence>
<reference evidence="11" key="2">
    <citation type="submission" date="2014-06" db="EMBL/GenBank/DDBJ databases">
        <authorList>
            <person name="Aslett M."/>
        </authorList>
    </citation>
    <scope>NUCLEOTIDE SEQUENCE</scope>
</reference>
<keyword evidence="7" id="KW-0539">Nucleus</keyword>
<evidence type="ECO:0000256" key="4">
    <source>
        <dbReference type="ARBA" id="ARBA00022771"/>
    </source>
</evidence>
<evidence type="ECO:0000256" key="5">
    <source>
        <dbReference type="ARBA" id="ARBA00022833"/>
    </source>
</evidence>
<keyword evidence="5" id="KW-0862">Zinc</keyword>
<dbReference type="GO" id="GO:0005634">
    <property type="term" value="C:nucleus"/>
    <property type="evidence" value="ECO:0007669"/>
    <property type="project" value="UniProtKB-SubCell"/>
</dbReference>
<keyword evidence="6" id="KW-0238">DNA-binding</keyword>
<dbReference type="PROSITE" id="PS50157">
    <property type="entry name" value="ZINC_FINGER_C2H2_2"/>
    <property type="match status" value="1"/>
</dbReference>
<dbReference type="Pfam" id="PF00096">
    <property type="entry name" value="zf-C2H2"/>
    <property type="match status" value="1"/>
</dbReference>
<dbReference type="EMBL" id="LK028607">
    <property type="protein sequence ID" value="CDS24503.1"/>
    <property type="molecule type" value="Genomic_DNA"/>
</dbReference>
<evidence type="ECO:0000256" key="3">
    <source>
        <dbReference type="ARBA" id="ARBA00022737"/>
    </source>
</evidence>